<sequence length="120" mass="12779">MAERAALLVTIIVLVIIQLVPTIDAALNSTLVAVEKSVKVITVRKDGSGDFKTIREAVNTSDLLEVMLNSADKTNNGTTSSNSEASVSGPSVLVPFVKAIVPDIDMDKREMHITPPEGFT</sequence>
<feature type="signal peptide" evidence="1">
    <location>
        <begin position="1"/>
        <end position="25"/>
    </location>
</feature>
<comment type="caution">
    <text evidence="3">The sequence shown here is derived from an EMBL/GenBank/DDBJ whole genome shotgun (WGS) entry which is preliminary data.</text>
</comment>
<keyword evidence="1" id="KW-0732">Signal</keyword>
<dbReference type="Gene3D" id="2.30.30.240">
    <property type="entry name" value="PRC-barrel domain"/>
    <property type="match status" value="1"/>
</dbReference>
<protein>
    <recommendedName>
        <fullName evidence="2">Ribosome maturation factor RimM PRC barrel domain-containing protein</fullName>
    </recommendedName>
</protein>
<name>A0AAP0HVF9_9MAGN</name>
<evidence type="ECO:0000259" key="2">
    <source>
        <dbReference type="Pfam" id="PF24986"/>
    </source>
</evidence>
<dbReference type="Proteomes" id="UP001420932">
    <property type="component" value="Unassembled WGS sequence"/>
</dbReference>
<reference evidence="3 4" key="1">
    <citation type="submission" date="2024-01" db="EMBL/GenBank/DDBJ databases">
        <title>Genome assemblies of Stephania.</title>
        <authorList>
            <person name="Yang L."/>
        </authorList>
    </citation>
    <scope>NUCLEOTIDE SEQUENCE [LARGE SCALE GENOMIC DNA]</scope>
    <source>
        <strain evidence="3">YNDBR</strain>
        <tissue evidence="3">Leaf</tissue>
    </source>
</reference>
<dbReference type="InterPro" id="IPR056792">
    <property type="entry name" value="PRC_RimM"/>
</dbReference>
<dbReference type="EMBL" id="JBBNAF010000011">
    <property type="protein sequence ID" value="KAK9099072.1"/>
    <property type="molecule type" value="Genomic_DNA"/>
</dbReference>
<evidence type="ECO:0000256" key="1">
    <source>
        <dbReference type="SAM" id="SignalP"/>
    </source>
</evidence>
<dbReference type="SUPFAM" id="SSF50346">
    <property type="entry name" value="PRC-barrel domain"/>
    <property type="match status" value="1"/>
</dbReference>
<evidence type="ECO:0000313" key="4">
    <source>
        <dbReference type="Proteomes" id="UP001420932"/>
    </source>
</evidence>
<proteinExistence type="predicted"/>
<accession>A0AAP0HVF9</accession>
<keyword evidence="4" id="KW-1185">Reference proteome</keyword>
<dbReference type="InterPro" id="IPR011033">
    <property type="entry name" value="PRC_barrel-like_sf"/>
</dbReference>
<organism evidence="3 4">
    <name type="scientific">Stephania yunnanensis</name>
    <dbReference type="NCBI Taxonomy" id="152371"/>
    <lineage>
        <taxon>Eukaryota</taxon>
        <taxon>Viridiplantae</taxon>
        <taxon>Streptophyta</taxon>
        <taxon>Embryophyta</taxon>
        <taxon>Tracheophyta</taxon>
        <taxon>Spermatophyta</taxon>
        <taxon>Magnoliopsida</taxon>
        <taxon>Ranunculales</taxon>
        <taxon>Menispermaceae</taxon>
        <taxon>Menispermoideae</taxon>
        <taxon>Cissampelideae</taxon>
        <taxon>Stephania</taxon>
    </lineage>
</organism>
<gene>
    <name evidence="3" type="ORF">Syun_026117</name>
</gene>
<evidence type="ECO:0000313" key="3">
    <source>
        <dbReference type="EMBL" id="KAK9099072.1"/>
    </source>
</evidence>
<feature type="domain" description="Ribosome maturation factor RimM PRC barrel" evidence="2">
    <location>
        <begin position="88"/>
        <end position="119"/>
    </location>
</feature>
<feature type="chain" id="PRO_5042992536" description="Ribosome maturation factor RimM PRC barrel domain-containing protein" evidence="1">
    <location>
        <begin position="26"/>
        <end position="120"/>
    </location>
</feature>
<dbReference type="Pfam" id="PF24986">
    <property type="entry name" value="PRC_RimM"/>
    <property type="match status" value="1"/>
</dbReference>
<dbReference type="AlphaFoldDB" id="A0AAP0HVF9"/>